<feature type="signal peptide" evidence="2">
    <location>
        <begin position="1"/>
        <end position="26"/>
    </location>
</feature>
<sequence length="155" mass="16789">MVIRRSQALAPALLLLALFSAPPAMADKAADCARLTQASGEYAKLARNLANLRKTADALKDGDDTAALAATQRKIVEVARTIGGKLHKIQPYLDDPVLSYVYERDAKSFDDYANTLEGAIENGDLDGGNIHATKVYERNVQAVNAANDAYHEQCR</sequence>
<dbReference type="Proteomes" id="UP000002247">
    <property type="component" value="Chromosome"/>
</dbReference>
<keyword evidence="2" id="KW-0732">Signal</keyword>
<proteinExistence type="predicted"/>
<organism evidence="3 4">
    <name type="scientific">Segniliparus rotundus (strain ATCC BAA-972 / CDC 1076 / CIP 108378 / DSM 44985 / JCM 13578)</name>
    <dbReference type="NCBI Taxonomy" id="640132"/>
    <lineage>
        <taxon>Bacteria</taxon>
        <taxon>Bacillati</taxon>
        <taxon>Actinomycetota</taxon>
        <taxon>Actinomycetes</taxon>
        <taxon>Mycobacteriales</taxon>
        <taxon>Segniliparaceae</taxon>
        <taxon>Segniliparus</taxon>
    </lineage>
</organism>
<accession>D6ZFQ4</accession>
<dbReference type="AlphaFoldDB" id="D6ZFQ4"/>
<evidence type="ECO:0000313" key="4">
    <source>
        <dbReference type="Proteomes" id="UP000002247"/>
    </source>
</evidence>
<dbReference type="RefSeq" id="WP_013138232.1">
    <property type="nucleotide sequence ID" value="NC_014168.1"/>
</dbReference>
<evidence type="ECO:0000256" key="1">
    <source>
        <dbReference type="SAM" id="Coils"/>
    </source>
</evidence>
<evidence type="ECO:0000313" key="3">
    <source>
        <dbReference type="EMBL" id="ADG97778.1"/>
    </source>
</evidence>
<feature type="chain" id="PRO_5003091619" evidence="2">
    <location>
        <begin position="27"/>
        <end position="155"/>
    </location>
</feature>
<dbReference type="EMBL" id="CP001958">
    <property type="protein sequence ID" value="ADG97778.1"/>
    <property type="molecule type" value="Genomic_DNA"/>
</dbReference>
<dbReference type="STRING" id="640132.Srot_1310"/>
<name>D6ZFQ4_SEGRD</name>
<keyword evidence="1" id="KW-0175">Coiled coil</keyword>
<protein>
    <submittedName>
        <fullName evidence="3">Uncharacterized protein</fullName>
    </submittedName>
</protein>
<gene>
    <name evidence="3" type="ordered locus">Srot_1310</name>
</gene>
<reference evidence="3 4" key="1">
    <citation type="journal article" date="2010" name="Stand. Genomic Sci.">
        <title>Complete genome sequence of Segniliparus rotundus type strain (CDC 1076).</title>
        <authorList>
            <person name="Sikorski J."/>
            <person name="Lapidus A."/>
            <person name="Copeland A."/>
            <person name="Misra M."/>
            <person name="Glavina Del Rio T."/>
            <person name="Nolan M."/>
            <person name="Lucas S."/>
            <person name="Chen F."/>
            <person name="Tice H."/>
            <person name="Cheng J.F."/>
            <person name="Jando M."/>
            <person name="Schneider S."/>
            <person name="Bruce D."/>
            <person name="Goodwin L."/>
            <person name="Pitluck S."/>
            <person name="Liolios K."/>
            <person name="Mikhailova N."/>
            <person name="Pati A."/>
            <person name="Ivanova N."/>
            <person name="Mavromatis K."/>
            <person name="Chen A."/>
            <person name="Palaniappan K."/>
            <person name="Chertkov O."/>
            <person name="Land M."/>
            <person name="Hauser L."/>
            <person name="Chang Y.J."/>
            <person name="Jeffries C.D."/>
            <person name="Brettin T."/>
            <person name="Detter J.C."/>
            <person name="Han C."/>
            <person name="Rohde M."/>
            <person name="Goker M."/>
            <person name="Bristow J."/>
            <person name="Eisen J.A."/>
            <person name="Markowitz V."/>
            <person name="Hugenholtz P."/>
            <person name="Kyrpides N.C."/>
            <person name="Klenk H.P."/>
        </authorList>
    </citation>
    <scope>NUCLEOTIDE SEQUENCE [LARGE SCALE GENOMIC DNA]</scope>
    <source>
        <strain evidence="4">ATCC BAA-972 / CDC 1076 / CIP 108378 / DSM 44985 / JCM 13578</strain>
    </source>
</reference>
<dbReference type="KEGG" id="srt:Srot_1310"/>
<dbReference type="HOGENOM" id="CLU_1694293_0_0_11"/>
<keyword evidence="4" id="KW-1185">Reference proteome</keyword>
<feature type="coiled-coil region" evidence="1">
    <location>
        <begin position="35"/>
        <end position="62"/>
    </location>
</feature>
<evidence type="ECO:0000256" key="2">
    <source>
        <dbReference type="SAM" id="SignalP"/>
    </source>
</evidence>